<evidence type="ECO:0000256" key="1">
    <source>
        <dbReference type="SAM" id="Phobius"/>
    </source>
</evidence>
<feature type="signal peptide" evidence="2">
    <location>
        <begin position="1"/>
        <end position="26"/>
    </location>
</feature>
<evidence type="ECO:0000313" key="4">
    <source>
        <dbReference type="Proteomes" id="UP001202248"/>
    </source>
</evidence>
<keyword evidence="4" id="KW-1185">Reference proteome</keyword>
<comment type="caution">
    <text evidence="3">The sequence shown here is derived from an EMBL/GenBank/DDBJ whole genome shotgun (WGS) entry which is preliminary data.</text>
</comment>
<dbReference type="EMBL" id="JAKWBL010000005">
    <property type="protein sequence ID" value="MCH5600932.1"/>
    <property type="molecule type" value="Genomic_DNA"/>
</dbReference>
<feature type="transmembrane region" description="Helical" evidence="1">
    <location>
        <begin position="327"/>
        <end position="343"/>
    </location>
</feature>
<dbReference type="RefSeq" id="WP_240833452.1">
    <property type="nucleotide sequence ID" value="NZ_JAKWBL010000005.1"/>
</dbReference>
<protein>
    <submittedName>
        <fullName evidence="3">Uncharacterized protein</fullName>
    </submittedName>
</protein>
<sequence>MKSKLNLLVCSLMLFALNFQGVKLNAQCAANSSTSTISGTTMSFPTSPTYLYNNNSATSPITTPIDGLTFTTTKVHTSGTGGIKWTSGFDLNLESLSNGTTGGNTYRGETITFNKPYEKFYLYIGNFAMSSGGSEEAVITAYDINGNPVRYTTFTPDAGSYAAATRVTNSGTNNATTKIDGGNNPSDPGTARVTFYFETAISKITLSVRNTAADRNGSGFIRFRGGCAVATSLPVHFGNVIAEIKGNALNVNWQTLTEKSNDHFEIEVSKDGKSWSKAGSNISSKAAEGNSDLSIQYEQSIPLSGMAVMGVSVFLLSMGMMFRRNKWLGSILMIVGMSAVLYGCSKNDNDISATAEKVYVRIKQVDKDGTASYSKVITAVVK</sequence>
<accession>A0ABS9SRE6</accession>
<keyword evidence="2" id="KW-0732">Signal</keyword>
<proteinExistence type="predicted"/>
<gene>
    <name evidence="3" type="ORF">MKP09_24975</name>
</gene>
<organism evidence="3 4">
    <name type="scientific">Niabella ginsengisoli</name>
    <dbReference type="NCBI Taxonomy" id="522298"/>
    <lineage>
        <taxon>Bacteria</taxon>
        <taxon>Pseudomonadati</taxon>
        <taxon>Bacteroidota</taxon>
        <taxon>Chitinophagia</taxon>
        <taxon>Chitinophagales</taxon>
        <taxon>Chitinophagaceae</taxon>
        <taxon>Niabella</taxon>
    </lineage>
</organism>
<evidence type="ECO:0000256" key="2">
    <source>
        <dbReference type="SAM" id="SignalP"/>
    </source>
</evidence>
<feature type="chain" id="PRO_5046740997" evidence="2">
    <location>
        <begin position="27"/>
        <end position="382"/>
    </location>
</feature>
<keyword evidence="1" id="KW-0472">Membrane</keyword>
<keyword evidence="1" id="KW-0812">Transmembrane</keyword>
<keyword evidence="1" id="KW-1133">Transmembrane helix</keyword>
<dbReference type="Proteomes" id="UP001202248">
    <property type="component" value="Unassembled WGS sequence"/>
</dbReference>
<name>A0ABS9SRE6_9BACT</name>
<reference evidence="3 4" key="1">
    <citation type="submission" date="2022-02" db="EMBL/GenBank/DDBJ databases">
        <authorList>
            <person name="Min J."/>
        </authorList>
    </citation>
    <scope>NUCLEOTIDE SEQUENCE [LARGE SCALE GENOMIC DNA]</scope>
    <source>
        <strain evidence="3 4">GR10-1</strain>
    </source>
</reference>
<evidence type="ECO:0000313" key="3">
    <source>
        <dbReference type="EMBL" id="MCH5600932.1"/>
    </source>
</evidence>